<dbReference type="PRINTS" id="PR01264">
    <property type="entry name" value="MECHCHANNEL"/>
</dbReference>
<accession>A0A7X5HTR8</accession>
<feature type="transmembrane region" description="Helical" evidence="11">
    <location>
        <begin position="71"/>
        <end position="94"/>
    </location>
</feature>
<organism evidence="12 13">
    <name type="scientific">Anaerotalea alkaliphila</name>
    <dbReference type="NCBI Taxonomy" id="2662126"/>
    <lineage>
        <taxon>Bacteria</taxon>
        <taxon>Bacillati</taxon>
        <taxon>Bacillota</taxon>
        <taxon>Clostridia</taxon>
        <taxon>Eubacteriales</taxon>
        <taxon>Anaerotalea</taxon>
    </lineage>
</organism>
<keyword evidence="13" id="KW-1185">Reference proteome</keyword>
<dbReference type="HAMAP" id="MF_00115">
    <property type="entry name" value="MscL"/>
    <property type="match status" value="1"/>
</dbReference>
<evidence type="ECO:0000256" key="10">
    <source>
        <dbReference type="ARBA" id="ARBA00023303"/>
    </source>
</evidence>
<dbReference type="PROSITE" id="PS01327">
    <property type="entry name" value="MSCL"/>
    <property type="match status" value="1"/>
</dbReference>
<keyword evidence="5 11" id="KW-1003">Cell membrane</keyword>
<evidence type="ECO:0000256" key="5">
    <source>
        <dbReference type="ARBA" id="ARBA00022475"/>
    </source>
</evidence>
<evidence type="ECO:0000256" key="9">
    <source>
        <dbReference type="ARBA" id="ARBA00023136"/>
    </source>
</evidence>
<dbReference type="InterPro" id="IPR036019">
    <property type="entry name" value="MscL_channel"/>
</dbReference>
<dbReference type="NCBIfam" id="NF001843">
    <property type="entry name" value="PRK00567.1-4"/>
    <property type="match status" value="1"/>
</dbReference>
<gene>
    <name evidence="11 12" type="primary">mscL</name>
    <name evidence="12" type="ORF">GXN74_02005</name>
</gene>
<keyword evidence="9 11" id="KW-0472">Membrane</keyword>
<dbReference type="InterPro" id="IPR019823">
    <property type="entry name" value="Mechanosensitive_channel_CS"/>
</dbReference>
<dbReference type="FunFam" id="1.10.1200.120:FF:000001">
    <property type="entry name" value="Large-conductance mechanosensitive channel"/>
    <property type="match status" value="1"/>
</dbReference>
<keyword evidence="8 11" id="KW-0406">Ion transport</keyword>
<evidence type="ECO:0000256" key="7">
    <source>
        <dbReference type="ARBA" id="ARBA00022989"/>
    </source>
</evidence>
<evidence type="ECO:0000256" key="6">
    <source>
        <dbReference type="ARBA" id="ARBA00022692"/>
    </source>
</evidence>
<dbReference type="NCBIfam" id="TIGR00220">
    <property type="entry name" value="mscL"/>
    <property type="match status" value="1"/>
</dbReference>
<name>A0A7X5HTR8_9FIRM</name>
<dbReference type="Proteomes" id="UP000461585">
    <property type="component" value="Unassembled WGS sequence"/>
</dbReference>
<keyword evidence="7 11" id="KW-1133">Transmembrane helix</keyword>
<reference evidence="12 13" key="1">
    <citation type="submission" date="2020-01" db="EMBL/GenBank/DDBJ databases">
        <title>Anaeroalcalibacter tamaniensis gen. nov., sp. nov., moderately halophilic strictly anaerobic fermenter bacterium from mud volcano of Taman peninsula.</title>
        <authorList>
            <person name="Frolova A."/>
            <person name="Merkel A.Y."/>
            <person name="Slobodkin A.I."/>
        </authorList>
    </citation>
    <scope>NUCLEOTIDE SEQUENCE [LARGE SCALE GENOMIC DNA]</scope>
    <source>
        <strain evidence="12 13">F-3ap</strain>
    </source>
</reference>
<evidence type="ECO:0000256" key="3">
    <source>
        <dbReference type="ARBA" id="ARBA00011255"/>
    </source>
</evidence>
<dbReference type="Pfam" id="PF01741">
    <property type="entry name" value="MscL"/>
    <property type="match status" value="1"/>
</dbReference>
<evidence type="ECO:0000256" key="8">
    <source>
        <dbReference type="ARBA" id="ARBA00023065"/>
    </source>
</evidence>
<dbReference type="SUPFAM" id="SSF81330">
    <property type="entry name" value="Gated mechanosensitive channel"/>
    <property type="match status" value="1"/>
</dbReference>
<keyword evidence="6 11" id="KW-0812">Transmembrane</keyword>
<dbReference type="PANTHER" id="PTHR30266:SF2">
    <property type="entry name" value="LARGE-CONDUCTANCE MECHANOSENSITIVE CHANNEL"/>
    <property type="match status" value="1"/>
</dbReference>
<evidence type="ECO:0000313" key="12">
    <source>
        <dbReference type="EMBL" id="NDL66522.1"/>
    </source>
</evidence>
<evidence type="ECO:0000256" key="1">
    <source>
        <dbReference type="ARBA" id="ARBA00004651"/>
    </source>
</evidence>
<dbReference type="RefSeq" id="WP_162369302.1">
    <property type="nucleotide sequence ID" value="NZ_JAAEEH010000003.1"/>
</dbReference>
<dbReference type="Gene3D" id="1.10.1200.120">
    <property type="entry name" value="Large-conductance mechanosensitive channel, MscL, domain 1"/>
    <property type="match status" value="1"/>
</dbReference>
<protein>
    <recommendedName>
        <fullName evidence="11">Large-conductance mechanosensitive channel</fullName>
    </recommendedName>
</protein>
<sequence length="131" mass="14133">MAGEFKAFLLRGNVVDLAVAVVIGGAFGKIVTSLVNDLLMPVLGLLLGGVNFAELKYVIAEGTETMEEAAIRYGAFLQSVLDFVLIGLAIFLAVKAMNSFKRKQEEAPAPAEPPKQEVLLEEIRDLLKKKA</sequence>
<evidence type="ECO:0000256" key="4">
    <source>
        <dbReference type="ARBA" id="ARBA00022448"/>
    </source>
</evidence>
<dbReference type="GO" id="GO:0005886">
    <property type="term" value="C:plasma membrane"/>
    <property type="evidence" value="ECO:0007669"/>
    <property type="project" value="UniProtKB-SubCell"/>
</dbReference>
<feature type="transmembrane region" description="Helical" evidence="11">
    <location>
        <begin position="12"/>
        <end position="31"/>
    </location>
</feature>
<dbReference type="EMBL" id="JAAEEH010000003">
    <property type="protein sequence ID" value="NDL66522.1"/>
    <property type="molecule type" value="Genomic_DNA"/>
</dbReference>
<comment type="function">
    <text evidence="11">Channel that opens in response to stretch forces in the membrane lipid bilayer. May participate in the regulation of osmotic pressure changes within the cell.</text>
</comment>
<comment type="subcellular location">
    <subcellularLocation>
        <location evidence="1 11">Cell membrane</location>
        <topology evidence="1 11">Multi-pass membrane protein</topology>
    </subcellularLocation>
</comment>
<comment type="caution">
    <text evidence="12">The sequence shown here is derived from an EMBL/GenBank/DDBJ whole genome shotgun (WGS) entry which is preliminary data.</text>
</comment>
<comment type="subunit">
    <text evidence="3 11">Homopentamer.</text>
</comment>
<keyword evidence="4 11" id="KW-0813">Transport</keyword>
<dbReference type="InterPro" id="IPR001185">
    <property type="entry name" value="MS_channel"/>
</dbReference>
<dbReference type="PANTHER" id="PTHR30266">
    <property type="entry name" value="MECHANOSENSITIVE CHANNEL MSCL"/>
    <property type="match status" value="1"/>
</dbReference>
<evidence type="ECO:0000256" key="11">
    <source>
        <dbReference type="HAMAP-Rule" id="MF_00115"/>
    </source>
</evidence>
<evidence type="ECO:0000256" key="2">
    <source>
        <dbReference type="ARBA" id="ARBA00007254"/>
    </source>
</evidence>
<keyword evidence="10 11" id="KW-0407">Ion channel</keyword>
<dbReference type="InterPro" id="IPR037673">
    <property type="entry name" value="MSC/AndL"/>
</dbReference>
<evidence type="ECO:0000313" key="13">
    <source>
        <dbReference type="Proteomes" id="UP000461585"/>
    </source>
</evidence>
<dbReference type="GO" id="GO:0008381">
    <property type="term" value="F:mechanosensitive monoatomic ion channel activity"/>
    <property type="evidence" value="ECO:0007669"/>
    <property type="project" value="UniProtKB-UniRule"/>
</dbReference>
<proteinExistence type="inferred from homology"/>
<dbReference type="AlphaFoldDB" id="A0A7X5HTR8"/>
<comment type="similarity">
    <text evidence="2 11">Belongs to the MscL family.</text>
</comment>